<organism evidence="5 6">
    <name type="scientific">Nepenthes gracilis</name>
    <name type="common">Slender pitcher plant</name>
    <dbReference type="NCBI Taxonomy" id="150966"/>
    <lineage>
        <taxon>Eukaryota</taxon>
        <taxon>Viridiplantae</taxon>
        <taxon>Streptophyta</taxon>
        <taxon>Embryophyta</taxon>
        <taxon>Tracheophyta</taxon>
        <taxon>Spermatophyta</taxon>
        <taxon>Magnoliopsida</taxon>
        <taxon>eudicotyledons</taxon>
        <taxon>Gunneridae</taxon>
        <taxon>Pentapetalae</taxon>
        <taxon>Caryophyllales</taxon>
        <taxon>Nepenthaceae</taxon>
        <taxon>Nepenthes</taxon>
    </lineage>
</organism>
<dbReference type="EMBL" id="BSYO01000029">
    <property type="protein sequence ID" value="GMH25179.1"/>
    <property type="molecule type" value="Genomic_DNA"/>
</dbReference>
<evidence type="ECO:0000313" key="5">
    <source>
        <dbReference type="EMBL" id="GMH25179.1"/>
    </source>
</evidence>
<comment type="caution">
    <text evidence="5">The sequence shown here is derived from an EMBL/GenBank/DDBJ whole genome shotgun (WGS) entry which is preliminary data.</text>
</comment>
<evidence type="ECO:0000256" key="4">
    <source>
        <dbReference type="ARBA" id="ARBA00022842"/>
    </source>
</evidence>
<evidence type="ECO:0000256" key="1">
    <source>
        <dbReference type="ARBA" id="ARBA00022603"/>
    </source>
</evidence>
<dbReference type="InterPro" id="IPR029063">
    <property type="entry name" value="SAM-dependent_MTases_sf"/>
</dbReference>
<keyword evidence="2" id="KW-0808">Transferase</keyword>
<keyword evidence="4" id="KW-0460">Magnesium</keyword>
<keyword evidence="6" id="KW-1185">Reference proteome</keyword>
<dbReference type="GO" id="GO:0032259">
    <property type="term" value="P:methylation"/>
    <property type="evidence" value="ECO:0007669"/>
    <property type="project" value="UniProtKB-KW"/>
</dbReference>
<dbReference type="Pfam" id="PF03492">
    <property type="entry name" value="Methyltransf_7"/>
    <property type="match status" value="1"/>
</dbReference>
<reference evidence="5" key="1">
    <citation type="submission" date="2023-05" db="EMBL/GenBank/DDBJ databases">
        <title>Nepenthes gracilis genome sequencing.</title>
        <authorList>
            <person name="Fukushima K."/>
        </authorList>
    </citation>
    <scope>NUCLEOTIDE SEQUENCE</scope>
    <source>
        <strain evidence="5">SING2019-196</strain>
    </source>
</reference>
<dbReference type="AlphaFoldDB" id="A0AAD3T9G5"/>
<keyword evidence="1" id="KW-0489">Methyltransferase</keyword>
<dbReference type="InterPro" id="IPR005299">
    <property type="entry name" value="MeTrfase_7"/>
</dbReference>
<gene>
    <name evidence="5" type="ORF">Nepgr_027022</name>
</gene>
<protein>
    <submittedName>
        <fullName evidence="5">Uncharacterized protein</fullName>
    </submittedName>
</protein>
<evidence type="ECO:0000313" key="6">
    <source>
        <dbReference type="Proteomes" id="UP001279734"/>
    </source>
</evidence>
<dbReference type="GO" id="GO:0008168">
    <property type="term" value="F:methyltransferase activity"/>
    <property type="evidence" value="ECO:0007669"/>
    <property type="project" value="UniProtKB-KW"/>
</dbReference>
<sequence>MKDLSQNQLSMDVEKIFHMRGGHGETSYARNSSLQKEASDMVKHITMEAIQQLYLSTSPKSLVMADFGCSSGPNTLSTIRDLYQAVDGASRRVNQAAAPPELVVYLNDLPNNDFNSIFSSLPDFYGELGRHKHNAMPLFVAAFPGSFYSRVFPHNSLHFVYSSYSLHWLSKVPSEICKEKCKPINRGCIYICPKSPPQVIQAYVRQFQEDFPLFLRLRSQELISGGRMVLIFLGREGRDHIDRGSSFLWELLSRSFAILIAQGKVEEEKLDSYDVHFYAPSREEVEDEVRREGSFRLDRLETLEIGRRTGGDSPGAAIAMAVRAIQESMISHHFGEGILDSLFDTYAKLIDDELIKQDIRPLTLVLVLTKL</sequence>
<dbReference type="PANTHER" id="PTHR31009">
    <property type="entry name" value="S-ADENOSYL-L-METHIONINE:CARBOXYL METHYLTRANSFERASE FAMILY PROTEIN"/>
    <property type="match status" value="1"/>
</dbReference>
<dbReference type="GO" id="GO:0046872">
    <property type="term" value="F:metal ion binding"/>
    <property type="evidence" value="ECO:0007669"/>
    <property type="project" value="UniProtKB-KW"/>
</dbReference>
<dbReference type="Gene3D" id="3.40.50.150">
    <property type="entry name" value="Vaccinia Virus protein VP39"/>
    <property type="match status" value="1"/>
</dbReference>
<dbReference type="Gene3D" id="1.10.1200.270">
    <property type="entry name" value="Methyltransferase, alpha-helical capping domain"/>
    <property type="match status" value="1"/>
</dbReference>
<dbReference type="InterPro" id="IPR042086">
    <property type="entry name" value="MeTrfase_capping"/>
</dbReference>
<dbReference type="Proteomes" id="UP001279734">
    <property type="component" value="Unassembled WGS sequence"/>
</dbReference>
<keyword evidence="3" id="KW-0479">Metal-binding</keyword>
<name>A0AAD3T9G5_NEPGR</name>
<proteinExistence type="predicted"/>
<evidence type="ECO:0000256" key="2">
    <source>
        <dbReference type="ARBA" id="ARBA00022679"/>
    </source>
</evidence>
<evidence type="ECO:0000256" key="3">
    <source>
        <dbReference type="ARBA" id="ARBA00022723"/>
    </source>
</evidence>
<dbReference type="SUPFAM" id="SSF53335">
    <property type="entry name" value="S-adenosyl-L-methionine-dependent methyltransferases"/>
    <property type="match status" value="1"/>
</dbReference>
<accession>A0AAD3T9G5</accession>